<dbReference type="Proteomes" id="UP000053413">
    <property type="component" value="Unassembled WGS sequence"/>
</dbReference>
<dbReference type="PIRSF" id="PIRSF000350">
    <property type="entry name" value="Mercury_reductase_MerA"/>
    <property type="match status" value="1"/>
</dbReference>
<dbReference type="Gene3D" id="3.30.390.30">
    <property type="match status" value="1"/>
</dbReference>
<dbReference type="FunFam" id="3.50.50.60:FF:000054">
    <property type="entry name" value="Flavoprotein disulfide reductase"/>
    <property type="match status" value="1"/>
</dbReference>
<evidence type="ECO:0000259" key="15">
    <source>
        <dbReference type="Pfam" id="PF02852"/>
    </source>
</evidence>
<evidence type="ECO:0000256" key="9">
    <source>
        <dbReference type="ARBA" id="ARBA00048983"/>
    </source>
</evidence>
<dbReference type="EC" id="1.6.5.2" evidence="3"/>
<dbReference type="SUPFAM" id="SSF55424">
    <property type="entry name" value="FAD/NAD-linked reductases, dimerisation (C-terminal) domain"/>
    <property type="match status" value="1"/>
</dbReference>
<dbReference type="GO" id="GO:0003955">
    <property type="term" value="F:NAD(P)H dehydrogenase (quinone) activity"/>
    <property type="evidence" value="ECO:0007669"/>
    <property type="project" value="UniProtKB-EC"/>
</dbReference>
<feature type="domain" description="Pyridine nucleotide-disulphide oxidoreductase dimerisation" evidence="15">
    <location>
        <begin position="363"/>
        <end position="468"/>
    </location>
</feature>
<name>A0A0X3X1U9_STRVO</name>
<dbReference type="InterPro" id="IPR036188">
    <property type="entry name" value="FAD/NAD-bd_sf"/>
</dbReference>
<comment type="cofactor">
    <cofactor evidence="14">
        <name>FAD</name>
        <dbReference type="ChEBI" id="CHEBI:57692"/>
    </cofactor>
    <text evidence="14">Binds 1 FAD per subunit.</text>
</comment>
<feature type="binding site" evidence="14">
    <location>
        <position position="126"/>
    </location>
    <ligand>
        <name>FAD</name>
        <dbReference type="ChEBI" id="CHEBI:57692"/>
    </ligand>
</feature>
<sequence>MEHVTRIVIIGGGPGGYEAALVAAQLGSEVTVVDCDGLGGASVLTDCVPSKTLIATAEVMTTFDSSYEELGIIVADDTPPMEQAARVVGVDLGKVNRRVKRLALAQSHDITASVTRAGGRVMRGHGRVEPQQSLDGSRRVIVRAVDGTEQTLVADAVLVATGAHPREIPDAKPDGERILNWTQVYDLDELPKELIVVGSGVTGAEFAGAYQALGSKVTLVSSRDRVLPGEDPDAAAVLEDVFRRRGMNVMSRSRAQAAKRVGDRVEVTLSDGRVISGTHCLMAVGSIPNTADMGLEEAGVKLAESGHILTDKVSRTSAPGIYAAGDCTGVLALASVAAMQGRIAMYHFLGDAVAPLNLKTVSANVFTDPEIATVGYSQADVDGGKIDARVVKLPLLRNPRAKMQGIRDGFVKIFCRPGTGIVVGGVVVAPRASELIHPISLAVDNNLTVEQIAKAFTVYPSLSGSIAEVARQLHTRKTQEES</sequence>
<comment type="caution">
    <text evidence="17">The sequence shown here is derived from an EMBL/GenBank/DDBJ whole genome shotgun (WGS) entry which is preliminary data.</text>
</comment>
<organism evidence="17 18">
    <name type="scientific">Streptomyces violaceusniger</name>
    <dbReference type="NCBI Taxonomy" id="68280"/>
    <lineage>
        <taxon>Bacteria</taxon>
        <taxon>Bacillati</taxon>
        <taxon>Actinomycetota</taxon>
        <taxon>Actinomycetes</taxon>
        <taxon>Kitasatosporales</taxon>
        <taxon>Streptomycetaceae</taxon>
        <taxon>Streptomyces</taxon>
        <taxon>Streptomyces violaceusniger group</taxon>
    </lineage>
</organism>
<evidence type="ECO:0000256" key="6">
    <source>
        <dbReference type="ARBA" id="ARBA00023002"/>
    </source>
</evidence>
<evidence type="ECO:0000256" key="3">
    <source>
        <dbReference type="ARBA" id="ARBA00012648"/>
    </source>
</evidence>
<evidence type="ECO:0000256" key="12">
    <source>
        <dbReference type="ARBA" id="ARBA00077506"/>
    </source>
</evidence>
<dbReference type="FunFam" id="3.30.390.30:FF:000005">
    <property type="entry name" value="Flavoprotein disulfide reductase"/>
    <property type="match status" value="1"/>
</dbReference>
<dbReference type="InterPro" id="IPR023753">
    <property type="entry name" value="FAD/NAD-binding_dom"/>
</dbReference>
<comment type="catalytic activity">
    <reaction evidence="9">
        <text>a quinone + NADPH + H(+) = a quinol + NADP(+)</text>
        <dbReference type="Rhea" id="RHEA:46164"/>
        <dbReference type="ChEBI" id="CHEBI:15378"/>
        <dbReference type="ChEBI" id="CHEBI:24646"/>
        <dbReference type="ChEBI" id="CHEBI:57783"/>
        <dbReference type="ChEBI" id="CHEBI:58349"/>
        <dbReference type="ChEBI" id="CHEBI:132124"/>
        <dbReference type="EC" id="1.6.5.2"/>
    </reaction>
</comment>
<dbReference type="Pfam" id="PF02852">
    <property type="entry name" value="Pyr_redox_dim"/>
    <property type="match status" value="1"/>
</dbReference>
<dbReference type="GeneID" id="97431968"/>
<dbReference type="GO" id="GO:0050660">
    <property type="term" value="F:flavin adenine dinucleotide binding"/>
    <property type="evidence" value="ECO:0007669"/>
    <property type="project" value="TreeGrafter"/>
</dbReference>
<evidence type="ECO:0000256" key="11">
    <source>
        <dbReference type="ARBA" id="ARBA00076614"/>
    </source>
</evidence>
<evidence type="ECO:0000313" key="17">
    <source>
        <dbReference type="EMBL" id="KUL63108.1"/>
    </source>
</evidence>
<accession>A0A0X3X1U9</accession>
<dbReference type="AlphaFoldDB" id="A0A0X3X1U9"/>
<dbReference type="InterPro" id="IPR001100">
    <property type="entry name" value="Pyr_nuc-diS_OxRdtase"/>
</dbReference>
<keyword evidence="7 14" id="KW-0520">NAD</keyword>
<dbReference type="PANTHER" id="PTHR43014:SF1">
    <property type="entry name" value="NAD(P)H DEHYDROGENASE (QUINONE)"/>
    <property type="match status" value="1"/>
</dbReference>
<keyword evidence="5 14" id="KW-0274">FAD</keyword>
<dbReference type="Gene3D" id="3.50.50.60">
    <property type="entry name" value="FAD/NAD(P)-binding domain"/>
    <property type="match status" value="2"/>
</dbReference>
<dbReference type="InterPro" id="IPR016156">
    <property type="entry name" value="FAD/NAD-linked_Rdtase_dimer_sf"/>
</dbReference>
<dbReference type="PRINTS" id="PR00411">
    <property type="entry name" value="PNDRDTASEI"/>
</dbReference>
<evidence type="ECO:0000256" key="8">
    <source>
        <dbReference type="ARBA" id="ARBA00047678"/>
    </source>
</evidence>
<dbReference type="NCBIfam" id="NF005883">
    <property type="entry name" value="PRK07845.1"/>
    <property type="match status" value="1"/>
</dbReference>
<evidence type="ECO:0000256" key="4">
    <source>
        <dbReference type="ARBA" id="ARBA00022630"/>
    </source>
</evidence>
<dbReference type="EMBL" id="LLZJ01000121">
    <property type="protein sequence ID" value="KUL63108.1"/>
    <property type="molecule type" value="Genomic_DNA"/>
</dbReference>
<evidence type="ECO:0000256" key="2">
    <source>
        <dbReference type="ARBA" id="ARBA00011881"/>
    </source>
</evidence>
<keyword evidence="14" id="KW-0547">Nucleotide-binding</keyword>
<keyword evidence="4" id="KW-0285">Flavoprotein</keyword>
<comment type="subunit">
    <text evidence="2">Homotetramer.</text>
</comment>
<keyword evidence="6" id="KW-0560">Oxidoreductase</keyword>
<proteinExistence type="inferred from homology"/>
<evidence type="ECO:0000256" key="13">
    <source>
        <dbReference type="ARBA" id="ARBA00079404"/>
    </source>
</evidence>
<evidence type="ECO:0000256" key="1">
    <source>
        <dbReference type="ARBA" id="ARBA00007532"/>
    </source>
</evidence>
<protein>
    <recommendedName>
        <fullName evidence="10">NAD(P)H dehydrogenase (quinone)</fullName>
        <ecNumber evidence="3">1.6.5.2</ecNumber>
    </recommendedName>
    <alternativeName>
        <fullName evidence="13">NAD(P)H quinone reductase</fullName>
    </alternativeName>
    <alternativeName>
        <fullName evidence="11">NAD(P)H: menadione oxidoreductase</fullName>
    </alternativeName>
    <alternativeName>
        <fullName evidence="12">NADH-menadione reductase</fullName>
    </alternativeName>
</protein>
<evidence type="ECO:0000256" key="14">
    <source>
        <dbReference type="PIRSR" id="PIRSR000350-3"/>
    </source>
</evidence>
<evidence type="ECO:0000259" key="16">
    <source>
        <dbReference type="Pfam" id="PF07992"/>
    </source>
</evidence>
<dbReference type="PRINTS" id="PR00368">
    <property type="entry name" value="FADPNR"/>
</dbReference>
<reference evidence="18" key="1">
    <citation type="submission" date="2015-10" db="EMBL/GenBank/DDBJ databases">
        <authorList>
            <person name="Ju K.-S."/>
            <person name="Doroghazi J.R."/>
            <person name="Metcalf W.W."/>
        </authorList>
    </citation>
    <scope>NUCLEOTIDE SEQUENCE [LARGE SCALE GENOMIC DNA]</scope>
    <source>
        <strain evidence="18">NRRL F-8817</strain>
    </source>
</reference>
<comment type="similarity">
    <text evidence="1">Belongs to the class-I pyridine nucleotide-disulfide oxidoreductase family.</text>
</comment>
<comment type="catalytic activity">
    <reaction evidence="8">
        <text>a quinone + NADH + H(+) = a quinol + NAD(+)</text>
        <dbReference type="Rhea" id="RHEA:46160"/>
        <dbReference type="ChEBI" id="CHEBI:15378"/>
        <dbReference type="ChEBI" id="CHEBI:24646"/>
        <dbReference type="ChEBI" id="CHEBI:57540"/>
        <dbReference type="ChEBI" id="CHEBI:57945"/>
        <dbReference type="ChEBI" id="CHEBI:132124"/>
        <dbReference type="EC" id="1.6.5.2"/>
    </reaction>
</comment>
<dbReference type="OrthoDB" id="4678789at2"/>
<evidence type="ECO:0000256" key="5">
    <source>
        <dbReference type="ARBA" id="ARBA00022827"/>
    </source>
</evidence>
<dbReference type="PANTHER" id="PTHR43014">
    <property type="entry name" value="MERCURIC REDUCTASE"/>
    <property type="match status" value="1"/>
</dbReference>
<dbReference type="Pfam" id="PF07992">
    <property type="entry name" value="Pyr_redox_2"/>
    <property type="match status" value="1"/>
</dbReference>
<evidence type="ECO:0000313" key="18">
    <source>
        <dbReference type="Proteomes" id="UP000053413"/>
    </source>
</evidence>
<evidence type="ECO:0000256" key="7">
    <source>
        <dbReference type="ARBA" id="ARBA00023027"/>
    </source>
</evidence>
<dbReference type="SUPFAM" id="SSF51905">
    <property type="entry name" value="FAD/NAD(P)-binding domain"/>
    <property type="match status" value="1"/>
</dbReference>
<dbReference type="InterPro" id="IPR004099">
    <property type="entry name" value="Pyr_nucl-diS_OxRdtase_dimer"/>
</dbReference>
<evidence type="ECO:0000256" key="10">
    <source>
        <dbReference type="ARBA" id="ARBA00072193"/>
    </source>
</evidence>
<gene>
    <name evidence="17" type="ORF">ADL28_10700</name>
</gene>
<feature type="binding site" evidence="14">
    <location>
        <position position="326"/>
    </location>
    <ligand>
        <name>FAD</name>
        <dbReference type="ChEBI" id="CHEBI:57692"/>
    </ligand>
</feature>
<dbReference type="RefSeq" id="WP_059143496.1">
    <property type="nucleotide sequence ID" value="NZ_LLZJ01000121.1"/>
</dbReference>
<feature type="binding site" evidence="14">
    <location>
        <position position="285"/>
    </location>
    <ligand>
        <name>NAD(+)</name>
        <dbReference type="ChEBI" id="CHEBI:57540"/>
    </ligand>
</feature>
<feature type="binding site" evidence="14">
    <location>
        <begin position="198"/>
        <end position="205"/>
    </location>
    <ligand>
        <name>NAD(+)</name>
        <dbReference type="ChEBI" id="CHEBI:57540"/>
    </ligand>
</feature>
<feature type="domain" description="FAD/NAD(P)-binding" evidence="16">
    <location>
        <begin position="6"/>
        <end position="341"/>
    </location>
</feature>
<feature type="binding site" evidence="14">
    <location>
        <position position="51"/>
    </location>
    <ligand>
        <name>FAD</name>
        <dbReference type="ChEBI" id="CHEBI:57692"/>
    </ligand>
</feature>